<dbReference type="KEGG" id="pmrn:116957667"/>
<comment type="cofactor">
    <cofactor evidence="14">
        <name>Mg(2+)</name>
        <dbReference type="ChEBI" id="CHEBI:18420"/>
    </cofactor>
    <text evidence="14">Binds 2 magnesium ions per subunit.</text>
</comment>
<dbReference type="Gene3D" id="1.10.510.10">
    <property type="entry name" value="Transferase(Phosphotransferase) domain 1"/>
    <property type="match status" value="1"/>
</dbReference>
<keyword evidence="18" id="KW-1185">Reference proteome</keyword>
<dbReference type="PANTHER" id="PTHR11042">
    <property type="entry name" value="EUKARYOTIC TRANSLATION INITIATION FACTOR 2-ALPHA KINASE EIF2-ALPHA KINASE -RELATED"/>
    <property type="match status" value="1"/>
</dbReference>
<evidence type="ECO:0000256" key="7">
    <source>
        <dbReference type="ARBA" id="ARBA00022842"/>
    </source>
</evidence>
<evidence type="ECO:0000256" key="4">
    <source>
        <dbReference type="ARBA" id="ARBA00022741"/>
    </source>
</evidence>
<feature type="binding site" evidence="14">
    <location>
        <position position="387"/>
    </location>
    <ligand>
        <name>Mg(2+)</name>
        <dbReference type="ChEBI" id="CHEBI:18420"/>
        <label>1</label>
    </ligand>
</feature>
<keyword evidence="7 14" id="KW-0460">Magnesium</keyword>
<dbReference type="InterPro" id="IPR050339">
    <property type="entry name" value="CC_SR_Kinase"/>
</dbReference>
<dbReference type="GO" id="GO:0000287">
    <property type="term" value="F:magnesium ion binding"/>
    <property type="evidence" value="ECO:0007669"/>
    <property type="project" value="InterPro"/>
</dbReference>
<feature type="active site" description="Proton acceptor" evidence="12">
    <location>
        <position position="382"/>
    </location>
</feature>
<feature type="region of interest" description="Disordered" evidence="16">
    <location>
        <begin position="145"/>
        <end position="187"/>
    </location>
</feature>
<evidence type="ECO:0000256" key="13">
    <source>
        <dbReference type="PIRSR" id="PIRSR037281-2"/>
    </source>
</evidence>
<keyword evidence="2 11" id="KW-0808">Transferase</keyword>
<comment type="subcellular location">
    <subcellularLocation>
        <location evidence="1 11">Nucleus</location>
    </subcellularLocation>
</comment>
<evidence type="ECO:0000256" key="3">
    <source>
        <dbReference type="ARBA" id="ARBA00022723"/>
    </source>
</evidence>
<feature type="compositionally biased region" description="Gly residues" evidence="16">
    <location>
        <begin position="158"/>
        <end position="174"/>
    </location>
</feature>
<evidence type="ECO:0000256" key="6">
    <source>
        <dbReference type="ARBA" id="ARBA00022840"/>
    </source>
</evidence>
<dbReference type="SMART" id="SM00220">
    <property type="entry name" value="S_TKc"/>
    <property type="match status" value="1"/>
</dbReference>
<evidence type="ECO:0000256" key="9">
    <source>
        <dbReference type="ARBA" id="ARBA00023242"/>
    </source>
</evidence>
<dbReference type="RefSeq" id="XP_032835867.1">
    <property type="nucleotide sequence ID" value="XM_032979976.1"/>
</dbReference>
<feature type="compositionally biased region" description="Low complexity" evidence="16">
    <location>
        <begin position="145"/>
        <end position="157"/>
    </location>
</feature>
<evidence type="ECO:0000256" key="10">
    <source>
        <dbReference type="ARBA" id="ARBA00037982"/>
    </source>
</evidence>
<accession>A0AAJ7XIY2</accession>
<feature type="binding site" evidence="13 15">
    <location>
        <position position="284"/>
    </location>
    <ligand>
        <name>ATP</name>
        <dbReference type="ChEBI" id="CHEBI:30616"/>
    </ligand>
</feature>
<gene>
    <name evidence="19" type="primary">WEE1</name>
</gene>
<dbReference type="Gene3D" id="3.30.200.20">
    <property type="entry name" value="Phosphorylase Kinase, domain 1"/>
    <property type="match status" value="1"/>
</dbReference>
<evidence type="ECO:0000313" key="19">
    <source>
        <dbReference type="RefSeq" id="XP_032835867.1"/>
    </source>
</evidence>
<evidence type="ECO:0000256" key="8">
    <source>
        <dbReference type="ARBA" id="ARBA00023137"/>
    </source>
</evidence>
<evidence type="ECO:0000313" key="18">
    <source>
        <dbReference type="Proteomes" id="UP001318040"/>
    </source>
</evidence>
<dbReference type="Pfam" id="PF00069">
    <property type="entry name" value="Pkinase"/>
    <property type="match status" value="1"/>
</dbReference>
<dbReference type="AlphaFoldDB" id="A0AAJ7XIY2"/>
<evidence type="ECO:0000256" key="11">
    <source>
        <dbReference type="PIRNR" id="PIRNR037281"/>
    </source>
</evidence>
<feature type="domain" description="Protein kinase" evidence="17">
    <location>
        <begin position="255"/>
        <end position="529"/>
    </location>
</feature>
<evidence type="ECO:0000256" key="14">
    <source>
        <dbReference type="PIRSR" id="PIRSR037281-3"/>
    </source>
</evidence>
<dbReference type="InterPro" id="IPR011009">
    <property type="entry name" value="Kinase-like_dom_sf"/>
</dbReference>
<dbReference type="GO" id="GO:0005737">
    <property type="term" value="C:cytoplasm"/>
    <property type="evidence" value="ECO:0007669"/>
    <property type="project" value="TreeGrafter"/>
</dbReference>
<dbReference type="GO" id="GO:0004715">
    <property type="term" value="F:non-membrane spanning protein tyrosine kinase activity"/>
    <property type="evidence" value="ECO:0007669"/>
    <property type="project" value="UniProtKB-UniRule"/>
</dbReference>
<dbReference type="GO" id="GO:0005524">
    <property type="term" value="F:ATP binding"/>
    <property type="evidence" value="ECO:0007669"/>
    <property type="project" value="UniProtKB-UniRule"/>
</dbReference>
<sequence>MSRFPVFTRVAAKLDYLSDGEDDEGPGTPPDREASSLGVASTPPPGASHRGRRVAQATPGFLDGSREALSCWDASMESPSPVKAKRPRPTPSSSAGEAWGRGGDAGEAAASPGTPPHKTFRSLRLFDTPHTPKSLLSQAARLRQGGPATVGPATVGPAAGGPATGGPTTGGPTTGGPSPLGVQEEGSPAVNVNPFTPDALEAARTLGPRSGVKRPRCSNPVADMEDVLIDDEDTLPAKRLPLRMSNMRSRYASEFHEVARIGAGHFGSVFKCVKRLDGCLYAIKRSLRPLAGSVDEQSALREVYAHAVLGQHPHVVRYYSAWAEDDHMIIQNEYCNGGSLQGAVREGASEGRAFTDQEVRELLLQVARGLKYIHASSLVHMDIKPSNIFIARRVTSPNPAEPSDEGDDEECVSSTNVVYKIGDLGHVTLTSDPQVEEGDSRFLALEVLQEDYRHLPKADVFSLALTAAVAAGAGPLPANGAEWQRIRQGALPSLPRALGAGLQQLLESMLCPDPASRPSSACLCRHTELLPPERRSAEELRRELNAERFKNHLLQTELKKAQMARGGGGGGEDPPLPDSLLPSSRMCTRSSLARSRLVGRATARSLSLNIY</sequence>
<keyword evidence="3 11" id="KW-0479">Metal-binding</keyword>
<comment type="similarity">
    <text evidence="11">Belongs to the protein kinase superfamily. Ser/Thr protein kinase family. WEE1 subfamily.</text>
</comment>
<keyword evidence="8 11" id="KW-0829">Tyrosine-protein kinase</keyword>
<proteinExistence type="inferred from homology"/>
<feature type="region of interest" description="Disordered" evidence="16">
    <location>
        <begin position="14"/>
        <end position="118"/>
    </location>
</feature>
<dbReference type="EC" id="2.7.10.2" evidence="11"/>
<dbReference type="InterPro" id="IPR008271">
    <property type="entry name" value="Ser/Thr_kinase_AS"/>
</dbReference>
<keyword evidence="4 11" id="KW-0547">Nucleotide-binding</keyword>
<name>A0AAJ7XIY2_PETMA</name>
<dbReference type="FunFam" id="3.30.200.20:FF:000115">
    <property type="entry name" value="Wee1-like kinase 2"/>
    <property type="match status" value="1"/>
</dbReference>
<evidence type="ECO:0000259" key="17">
    <source>
        <dbReference type="PROSITE" id="PS50011"/>
    </source>
</evidence>
<dbReference type="InterPro" id="IPR017441">
    <property type="entry name" value="Protein_kinase_ATP_BS"/>
</dbReference>
<dbReference type="PROSITE" id="PS50011">
    <property type="entry name" value="PROTEIN_KINASE_DOM"/>
    <property type="match status" value="1"/>
</dbReference>
<reference evidence="19" key="1">
    <citation type="submission" date="2025-08" db="UniProtKB">
        <authorList>
            <consortium name="RefSeq"/>
        </authorList>
    </citation>
    <scope>IDENTIFICATION</scope>
    <source>
        <tissue evidence="19">Sperm</tissue>
    </source>
</reference>
<evidence type="ECO:0000256" key="15">
    <source>
        <dbReference type="PROSITE-ProRule" id="PRU10141"/>
    </source>
</evidence>
<organism evidence="18 19">
    <name type="scientific">Petromyzon marinus</name>
    <name type="common">Sea lamprey</name>
    <dbReference type="NCBI Taxonomy" id="7757"/>
    <lineage>
        <taxon>Eukaryota</taxon>
        <taxon>Metazoa</taxon>
        <taxon>Chordata</taxon>
        <taxon>Craniata</taxon>
        <taxon>Vertebrata</taxon>
        <taxon>Cyclostomata</taxon>
        <taxon>Hyperoartia</taxon>
        <taxon>Petromyzontiformes</taxon>
        <taxon>Petromyzontidae</taxon>
        <taxon>Petromyzon</taxon>
    </lineage>
</organism>
<dbReference type="PROSITE" id="PS00108">
    <property type="entry name" value="PROTEIN_KINASE_ST"/>
    <property type="match status" value="1"/>
</dbReference>
<keyword evidence="6 11" id="KW-0067">ATP-binding</keyword>
<feature type="region of interest" description="Disordered" evidence="16">
    <location>
        <begin position="560"/>
        <end position="583"/>
    </location>
</feature>
<evidence type="ECO:0000256" key="2">
    <source>
        <dbReference type="ARBA" id="ARBA00022679"/>
    </source>
</evidence>
<evidence type="ECO:0000256" key="1">
    <source>
        <dbReference type="ARBA" id="ARBA00004123"/>
    </source>
</evidence>
<protein>
    <recommendedName>
        <fullName evidence="11">Wee1-like protein kinase</fullName>
        <ecNumber evidence="11">2.7.10.2</ecNumber>
    </recommendedName>
</protein>
<dbReference type="PANTHER" id="PTHR11042:SF185">
    <property type="entry name" value="WEE1-LIKE PROTEIN KINASE"/>
    <property type="match status" value="1"/>
</dbReference>
<dbReference type="Proteomes" id="UP001318040">
    <property type="component" value="Chromosome 80"/>
</dbReference>
<evidence type="ECO:0000256" key="5">
    <source>
        <dbReference type="ARBA" id="ARBA00022777"/>
    </source>
</evidence>
<evidence type="ECO:0000256" key="16">
    <source>
        <dbReference type="SAM" id="MobiDB-lite"/>
    </source>
</evidence>
<dbReference type="GO" id="GO:0000278">
    <property type="term" value="P:mitotic cell cycle"/>
    <property type="evidence" value="ECO:0007669"/>
    <property type="project" value="InterPro"/>
</dbReference>
<dbReference type="PROSITE" id="PS00107">
    <property type="entry name" value="PROTEIN_KINASE_ATP"/>
    <property type="match status" value="1"/>
</dbReference>
<dbReference type="PIRSF" id="PIRSF037281">
    <property type="entry name" value="Wee1-like_protein_kinase"/>
    <property type="match status" value="1"/>
</dbReference>
<evidence type="ECO:0000256" key="12">
    <source>
        <dbReference type="PIRSR" id="PIRSR037281-1"/>
    </source>
</evidence>
<dbReference type="InterPro" id="IPR017164">
    <property type="entry name" value="Wee1-like_protein_kinase"/>
</dbReference>
<dbReference type="InterPro" id="IPR000719">
    <property type="entry name" value="Prot_kinase_dom"/>
</dbReference>
<dbReference type="SUPFAM" id="SSF56112">
    <property type="entry name" value="Protein kinase-like (PK-like)"/>
    <property type="match status" value="1"/>
</dbReference>
<comment type="catalytic activity">
    <reaction evidence="11">
        <text>L-tyrosyl-[protein] + ATP = O-phospho-L-tyrosyl-[protein] + ADP + H(+)</text>
        <dbReference type="Rhea" id="RHEA:10596"/>
        <dbReference type="Rhea" id="RHEA-COMP:10136"/>
        <dbReference type="Rhea" id="RHEA-COMP:20101"/>
        <dbReference type="ChEBI" id="CHEBI:15378"/>
        <dbReference type="ChEBI" id="CHEBI:30616"/>
        <dbReference type="ChEBI" id="CHEBI:46858"/>
        <dbReference type="ChEBI" id="CHEBI:61978"/>
        <dbReference type="ChEBI" id="CHEBI:456216"/>
        <dbReference type="EC" id="2.7.10.2"/>
    </reaction>
</comment>
<comment type="similarity">
    <text evidence="10">Belongs to the protein kinase superfamily. Ser/Thr protein kinase family. GCN2 subfamily.</text>
</comment>
<keyword evidence="9 11" id="KW-0539">Nucleus</keyword>
<dbReference type="GO" id="GO:0005634">
    <property type="term" value="C:nucleus"/>
    <property type="evidence" value="ECO:0007669"/>
    <property type="project" value="UniProtKB-SubCell"/>
</dbReference>
<feature type="binding site" evidence="14">
    <location>
        <position position="423"/>
    </location>
    <ligand>
        <name>Mg(2+)</name>
        <dbReference type="ChEBI" id="CHEBI:18420"/>
        <label>1</label>
    </ligand>
</feature>
<feature type="binding site" evidence="13">
    <location>
        <begin position="261"/>
        <end position="269"/>
    </location>
    <ligand>
        <name>ATP</name>
        <dbReference type="ChEBI" id="CHEBI:30616"/>
    </ligand>
</feature>
<keyword evidence="5 11" id="KW-0418">Kinase</keyword>